<reference evidence="2" key="1">
    <citation type="journal article" date="2019" name="BMC Genomics">
        <title>A new reference genome for Sorghum bicolor reveals high levels of sequence similarity between sweet and grain genotypes: implications for the genetics of sugar metabolism.</title>
        <authorList>
            <person name="Cooper E.A."/>
            <person name="Brenton Z.W."/>
            <person name="Flinn B.S."/>
            <person name="Jenkins J."/>
            <person name="Shu S."/>
            <person name="Flowers D."/>
            <person name="Luo F."/>
            <person name="Wang Y."/>
            <person name="Xia P."/>
            <person name="Barry K."/>
            <person name="Daum C."/>
            <person name="Lipzen A."/>
            <person name="Yoshinaga Y."/>
            <person name="Schmutz J."/>
            <person name="Saski C."/>
            <person name="Vermerris W."/>
            <person name="Kresovich S."/>
        </authorList>
    </citation>
    <scope>NUCLEOTIDE SEQUENCE</scope>
</reference>
<proteinExistence type="predicted"/>
<organism evidence="2 3">
    <name type="scientific">Sorghum bicolor</name>
    <name type="common">Sorghum</name>
    <name type="synonym">Sorghum vulgare</name>
    <dbReference type="NCBI Taxonomy" id="4558"/>
    <lineage>
        <taxon>Eukaryota</taxon>
        <taxon>Viridiplantae</taxon>
        <taxon>Streptophyta</taxon>
        <taxon>Embryophyta</taxon>
        <taxon>Tracheophyta</taxon>
        <taxon>Spermatophyta</taxon>
        <taxon>Magnoliopsida</taxon>
        <taxon>Liliopsida</taxon>
        <taxon>Poales</taxon>
        <taxon>Poaceae</taxon>
        <taxon>PACMAD clade</taxon>
        <taxon>Panicoideae</taxon>
        <taxon>Andropogonodae</taxon>
        <taxon>Andropogoneae</taxon>
        <taxon>Sorghinae</taxon>
        <taxon>Sorghum</taxon>
    </lineage>
</organism>
<reference evidence="2" key="2">
    <citation type="submission" date="2020-10" db="EMBL/GenBank/DDBJ databases">
        <authorList>
            <person name="Cooper E.A."/>
            <person name="Brenton Z.W."/>
            <person name="Flinn B.S."/>
            <person name="Jenkins J."/>
            <person name="Shu S."/>
            <person name="Flowers D."/>
            <person name="Luo F."/>
            <person name="Wang Y."/>
            <person name="Xia P."/>
            <person name="Barry K."/>
            <person name="Daum C."/>
            <person name="Lipzen A."/>
            <person name="Yoshinaga Y."/>
            <person name="Schmutz J."/>
            <person name="Saski C."/>
            <person name="Vermerris W."/>
            <person name="Kresovich S."/>
        </authorList>
    </citation>
    <scope>NUCLEOTIDE SEQUENCE</scope>
</reference>
<gene>
    <name evidence="2" type="ORF">BDA96_02G127200</name>
</gene>
<sequence>MQNLIASFIYYFSFFWSHQSLIFSLAHHRARQDVLHHDRQSHVPGGRRIPWHGGLRSPTVELVHAACQSSRPPAQPTRACPRRSSRCARLRTSWWTRDGASRDRAVDLRRRRSRPVAWRLAPTRGVARAHPRRSSRLRHGGARACPRSRLMPAHGGARGVADSGRRGGLATGHLVTERWTRDGGGRARRHGGSRPLAVKLAPACDGARACGMAELTLARVADLRQPGGDGSACPYAGGARDGWWRSSRVATGSCP</sequence>
<evidence type="ECO:0000313" key="3">
    <source>
        <dbReference type="Proteomes" id="UP000807115"/>
    </source>
</evidence>
<feature type="region of interest" description="Disordered" evidence="1">
    <location>
        <begin position="123"/>
        <end position="168"/>
    </location>
</feature>
<dbReference type="Proteomes" id="UP000807115">
    <property type="component" value="Chromosome 2"/>
</dbReference>
<name>A0A921RM01_SORBI</name>
<feature type="compositionally biased region" description="Basic residues" evidence="1">
    <location>
        <begin position="127"/>
        <end position="141"/>
    </location>
</feature>
<dbReference type="AlphaFoldDB" id="A0A921RM01"/>
<accession>A0A921RM01</accession>
<dbReference type="EMBL" id="CM027681">
    <property type="protein sequence ID" value="KAG0542701.1"/>
    <property type="molecule type" value="Genomic_DNA"/>
</dbReference>
<comment type="caution">
    <text evidence="2">The sequence shown here is derived from an EMBL/GenBank/DDBJ whole genome shotgun (WGS) entry which is preliminary data.</text>
</comment>
<evidence type="ECO:0000313" key="2">
    <source>
        <dbReference type="EMBL" id="KAG0542701.1"/>
    </source>
</evidence>
<protein>
    <submittedName>
        <fullName evidence="2">Uncharacterized protein</fullName>
    </submittedName>
</protein>
<evidence type="ECO:0000256" key="1">
    <source>
        <dbReference type="SAM" id="MobiDB-lite"/>
    </source>
</evidence>